<protein>
    <submittedName>
        <fullName evidence="3">Uncharacterized protein upd3</fullName>
    </submittedName>
</protein>
<feature type="region of interest" description="Disordered" evidence="1">
    <location>
        <begin position="1"/>
        <end position="46"/>
    </location>
</feature>
<dbReference type="RefSeq" id="XP_036676011.2">
    <property type="nucleotide sequence ID" value="XM_036820116.3"/>
</dbReference>
<dbReference type="AlphaFoldDB" id="A0AB40ACI7"/>
<feature type="region of interest" description="Disordered" evidence="1">
    <location>
        <begin position="282"/>
        <end position="301"/>
    </location>
</feature>
<feature type="compositionally biased region" description="Basic residues" evidence="1">
    <location>
        <begin position="282"/>
        <end position="297"/>
    </location>
</feature>
<dbReference type="GO" id="GO:0001700">
    <property type="term" value="P:embryonic development via the syncytial blastoderm"/>
    <property type="evidence" value="ECO:0007669"/>
    <property type="project" value="InterPro"/>
</dbReference>
<evidence type="ECO:0000256" key="1">
    <source>
        <dbReference type="SAM" id="MobiDB-lite"/>
    </source>
</evidence>
<sequence length="399" mass="45240">MTAAARPLDDSRSRIRSSGSGIGSGSGSKTASTRKPPPSVDRRRHPNRIWSLVTLALVMCQLQQFAHSGGGGGGVAAAPTPGSLATNTTLKHLQKRSGVNFRATFQHLLNASSTHLDWENTCNHRPTGLSEKRNKTRRCRKRLTILQKLQKQTARELRGVQGDDKARITVDNMNALANKTIKALDIRKIRKYKLHRVHYRFLPRLNNSSNQLNLRHVHRDLQHFVGTFTYLRNAKMHWDLVNLQARSVLSDELGRLRKSARDMLCSVEDVINLTNLLYTPTHRKVRPQGSSQKKRRQAQPAVTFRIQPRPVMEKWLQLFRSKPVELHQQATLAARGEDVPPPPDSPNLKLDALFAKYEFVQYLKSIRVILSHQRRDLCKVRSTTTSTKGPIPIQNQIES</sequence>
<organism evidence="2 3">
    <name type="scientific">Drosophila suzukii</name>
    <name type="common">Spotted-wing drosophila fruit fly</name>
    <dbReference type="NCBI Taxonomy" id="28584"/>
    <lineage>
        <taxon>Eukaryota</taxon>
        <taxon>Metazoa</taxon>
        <taxon>Ecdysozoa</taxon>
        <taxon>Arthropoda</taxon>
        <taxon>Hexapoda</taxon>
        <taxon>Insecta</taxon>
        <taxon>Pterygota</taxon>
        <taxon>Neoptera</taxon>
        <taxon>Endopterygota</taxon>
        <taxon>Diptera</taxon>
        <taxon>Brachycera</taxon>
        <taxon>Muscomorpha</taxon>
        <taxon>Ephydroidea</taxon>
        <taxon>Drosophilidae</taxon>
        <taxon>Drosophila</taxon>
        <taxon>Sophophora</taxon>
    </lineage>
</organism>
<gene>
    <name evidence="3" type="primary">upd3</name>
</gene>
<keyword evidence="2" id="KW-1185">Reference proteome</keyword>
<reference evidence="3" key="1">
    <citation type="submission" date="2025-08" db="UniProtKB">
        <authorList>
            <consortium name="RefSeq"/>
        </authorList>
    </citation>
    <scope>IDENTIFICATION</scope>
</reference>
<dbReference type="GO" id="GO:0007259">
    <property type="term" value="P:cell surface receptor signaling pathway via JAK-STAT"/>
    <property type="evidence" value="ECO:0007669"/>
    <property type="project" value="InterPro"/>
</dbReference>
<evidence type="ECO:0000313" key="2">
    <source>
        <dbReference type="Proteomes" id="UP001652628"/>
    </source>
</evidence>
<dbReference type="Pfam" id="PF15972">
    <property type="entry name" value="Unpaired"/>
    <property type="match status" value="1"/>
</dbReference>
<dbReference type="InterPro" id="IPR031901">
    <property type="entry name" value="Unpaired"/>
</dbReference>
<proteinExistence type="predicted"/>
<dbReference type="GeneID" id="108010411"/>
<evidence type="ECO:0000313" key="3">
    <source>
        <dbReference type="RefSeq" id="XP_036676011.2"/>
    </source>
</evidence>
<dbReference type="Proteomes" id="UP001652628">
    <property type="component" value="Chromosome X"/>
</dbReference>
<accession>A0AB40ACI7</accession>
<name>A0AB40ACI7_DROSZ</name>